<keyword evidence="1" id="KW-0436">Ligase</keyword>
<evidence type="ECO:0000313" key="5">
    <source>
        <dbReference type="Proteomes" id="UP000671119"/>
    </source>
</evidence>
<feature type="non-terminal residue" evidence="4">
    <location>
        <position position="85"/>
    </location>
</feature>
<evidence type="ECO:0000256" key="3">
    <source>
        <dbReference type="ARBA" id="ARBA00022840"/>
    </source>
</evidence>
<dbReference type="GO" id="GO:0016874">
    <property type="term" value="F:ligase activity"/>
    <property type="evidence" value="ECO:0007669"/>
    <property type="project" value="UniProtKB-KW"/>
</dbReference>
<keyword evidence="3" id="KW-0067">ATP-binding</keyword>
<evidence type="ECO:0000256" key="2">
    <source>
        <dbReference type="ARBA" id="ARBA00022741"/>
    </source>
</evidence>
<dbReference type="EMBL" id="JAGIZI010000378">
    <property type="protein sequence ID" value="MBP0685653.1"/>
    <property type="molecule type" value="Genomic_DNA"/>
</dbReference>
<sequence length="85" mass="9864">PETSKKILDDLNTQHRDFETISEFGKLETGIHVAEKPEILFARIDEKAIQSKIDMINEINAKARKKEIEKKPTVTVEDFQKIDLR</sequence>
<reference evidence="4 5" key="1">
    <citation type="submission" date="2021-03" db="EMBL/GenBank/DDBJ databases">
        <title>Whole Genome Sequencing of Mycobacterium tuberculosis clinical isolates from Arunachal Pradesh, India.</title>
        <authorList>
            <person name="Singh S."/>
            <person name="Mudliar S.R."/>
            <person name="Kulsum U."/>
            <person name="Rufai S.B."/>
            <person name="Singh P.K."/>
            <person name="Umpo M."/>
            <person name="Nyori M."/>
        </authorList>
    </citation>
    <scope>NUCLEOTIDE SEQUENCE [LARGE SCALE GENOMIC DNA]</scope>
    <source>
        <strain evidence="4 5">OMICS/BPL/0142/20/SP</strain>
    </source>
</reference>
<feature type="non-terminal residue" evidence="4">
    <location>
        <position position="1"/>
    </location>
</feature>
<dbReference type="InterPro" id="IPR009080">
    <property type="entry name" value="tRNAsynth_Ia_anticodon-bd"/>
</dbReference>
<comment type="caution">
    <text evidence="4">The sequence shown here is derived from an EMBL/GenBank/DDBJ whole genome shotgun (WGS) entry which is preliminary data.</text>
</comment>
<dbReference type="Proteomes" id="UP000671119">
    <property type="component" value="Unassembled WGS sequence"/>
</dbReference>
<organism evidence="4 5">
    <name type="scientific">Mycobacterium tuberculosis</name>
    <dbReference type="NCBI Taxonomy" id="1773"/>
    <lineage>
        <taxon>Bacteria</taxon>
        <taxon>Bacillati</taxon>
        <taxon>Actinomycetota</taxon>
        <taxon>Actinomycetes</taxon>
        <taxon>Mycobacteriales</taxon>
        <taxon>Mycobacteriaceae</taxon>
        <taxon>Mycobacterium</taxon>
        <taxon>Mycobacterium tuberculosis complex</taxon>
    </lineage>
</organism>
<evidence type="ECO:0000256" key="1">
    <source>
        <dbReference type="ARBA" id="ARBA00022598"/>
    </source>
</evidence>
<dbReference type="AlphaFoldDB" id="A0ABD4Q4U6"/>
<evidence type="ECO:0000313" key="4">
    <source>
        <dbReference type="EMBL" id="MBP0685653.1"/>
    </source>
</evidence>
<accession>A0ABD4Q4U6</accession>
<name>A0ABD4Q4U6_MYCTX</name>
<dbReference type="GO" id="GO:0005524">
    <property type="term" value="F:ATP binding"/>
    <property type="evidence" value="ECO:0007669"/>
    <property type="project" value="UniProtKB-KW"/>
</dbReference>
<dbReference type="Gene3D" id="1.10.730.10">
    <property type="entry name" value="Isoleucyl-tRNA Synthetase, Domain 1"/>
    <property type="match status" value="1"/>
</dbReference>
<keyword evidence="2" id="KW-0547">Nucleotide-binding</keyword>
<proteinExistence type="predicted"/>
<dbReference type="SUPFAM" id="SSF47323">
    <property type="entry name" value="Anticodon-binding domain of a subclass of class I aminoacyl-tRNA synthetases"/>
    <property type="match status" value="1"/>
</dbReference>
<gene>
    <name evidence="4" type="ORF">J8J21_21655</name>
</gene>
<protein>
    <submittedName>
        <fullName evidence="4">Uncharacterized protein</fullName>
    </submittedName>
</protein>